<organism evidence="8 9">
    <name type="scientific">Achlya hypogyna</name>
    <name type="common">Oomycete</name>
    <name type="synonym">Protoachlya hypogyna</name>
    <dbReference type="NCBI Taxonomy" id="1202772"/>
    <lineage>
        <taxon>Eukaryota</taxon>
        <taxon>Sar</taxon>
        <taxon>Stramenopiles</taxon>
        <taxon>Oomycota</taxon>
        <taxon>Saprolegniomycetes</taxon>
        <taxon>Saprolegniales</taxon>
        <taxon>Achlyaceae</taxon>
        <taxon>Achlya</taxon>
    </lineage>
</organism>
<evidence type="ECO:0000256" key="5">
    <source>
        <dbReference type="SAM" id="MobiDB-lite"/>
    </source>
</evidence>
<comment type="caution">
    <text evidence="8">The sequence shown here is derived from an EMBL/GenBank/DDBJ whole genome shotgun (WGS) entry which is preliminary data.</text>
</comment>
<protein>
    <submittedName>
        <fullName evidence="8">Nuclear mitotic apparatus protein</fullName>
    </submittedName>
</protein>
<accession>A0A1V9ZGE4</accession>
<feature type="region of interest" description="Disordered" evidence="5">
    <location>
        <begin position="1688"/>
        <end position="1720"/>
    </location>
</feature>
<dbReference type="InterPro" id="IPR057974">
    <property type="entry name" value="NUA/TPR/MLP1-2-like_dom"/>
</dbReference>
<keyword evidence="3" id="KW-0539">Nucleus</keyword>
<feature type="region of interest" description="Disordered" evidence="5">
    <location>
        <begin position="1511"/>
        <end position="1533"/>
    </location>
</feature>
<feature type="domain" description="Nucleoprotein TPR/MLP1-2" evidence="6">
    <location>
        <begin position="968"/>
        <end position="1088"/>
    </location>
</feature>
<keyword evidence="2 4" id="KW-0175">Coiled coil</keyword>
<feature type="coiled-coil region" evidence="4">
    <location>
        <begin position="964"/>
        <end position="1005"/>
    </location>
</feature>
<comment type="subcellular location">
    <subcellularLocation>
        <location evidence="1">Nucleus</location>
    </subcellularLocation>
</comment>
<gene>
    <name evidence="8" type="ORF">ACHHYP_12741</name>
</gene>
<feature type="coiled-coil region" evidence="4">
    <location>
        <begin position="398"/>
        <end position="439"/>
    </location>
</feature>
<evidence type="ECO:0000256" key="1">
    <source>
        <dbReference type="ARBA" id="ARBA00004123"/>
    </source>
</evidence>
<evidence type="ECO:0000259" key="6">
    <source>
        <dbReference type="Pfam" id="PF07926"/>
    </source>
</evidence>
<dbReference type="Gene3D" id="1.25.40.10">
    <property type="entry name" value="Tetratricopeptide repeat domain"/>
    <property type="match status" value="2"/>
</dbReference>
<dbReference type="SMART" id="SM00028">
    <property type="entry name" value="TPR"/>
    <property type="match status" value="2"/>
</dbReference>
<dbReference type="GO" id="GO:0005643">
    <property type="term" value="C:nuclear pore"/>
    <property type="evidence" value="ECO:0007669"/>
    <property type="project" value="TreeGrafter"/>
</dbReference>
<feature type="coiled-coil region" evidence="4">
    <location>
        <begin position="1241"/>
        <end position="1454"/>
    </location>
</feature>
<feature type="coiled-coil region" evidence="4">
    <location>
        <begin position="107"/>
        <end position="222"/>
    </location>
</feature>
<dbReference type="SMART" id="SM00386">
    <property type="entry name" value="HAT"/>
    <property type="match status" value="5"/>
</dbReference>
<name>A0A1V9ZGE4_ACHHY</name>
<dbReference type="Gene3D" id="1.10.287.1490">
    <property type="match status" value="1"/>
</dbReference>
<dbReference type="Pfam" id="PF25785">
    <property type="entry name" value="TPR"/>
    <property type="match status" value="1"/>
</dbReference>
<sequence>MDLNQEQLVHELERKCLAATELLAATKTRVAELETELAAKADEITQHKARADELKAAEQQVSSELGEATREKAQLQVQLNSIKGLSDQRLQEIHAERERVADQAKQLVALQKSETKALQEHARLEAQLAPLQLDLTRLRKELATEKAHLEEAQAQLVEKSRAFTEFRLQSHKKISEVEHQCISAKDDAADLRLQVARLQDEKNALREELKVERESNLEIQTEHERVVGHLEKELAAQHRLTDLYKDSSQTAASKVHQLQALCDSLQTSLKEAEDALAEESSKVREESQQATLHLFEAQTQLSEAKIDELQAAVAKAQARVAELEAANAAAASRVATIAEFSTTAGELHLAENGLSATDMYDRIVQLDATVQAERAAKEKLEVYLERVLHEIQSKAPYLERLKKENARALASHDALSDRLEATTHELGKARDQLRAAHQEKAAVAATRDSLQQSVADLSRQLQTLLYTSVQGTAPAADESLVVYRSVEELQVRNQQLLQIVRDLSEKRAGPAVVEPVEADDGAAPWSQAQWEQVHTELAALREERVREQEMVAAIVKQRDMYRVLLSQADSRYTEAPEAKSPRRPSLDLGSHDARLLRELRVEFEDYKTEKQRLVASLRDTVDGLRAEVAAAKVRAMEAQVEAKANHDKCALAESRKGEAEAELLRFRAKYEQSNALLLQHQASLAELSAAVDAKTDALVQLESAHRAAEADRAYLRRQEERLTAEVTQLRLDGTNQLKLMDAVRRIESYQTDRAAAELERLQAAATALEAKAADRQKALDDAQALAAAREAELALELKAARKGGEVAAAELAAVREARAALEEQVRGLSAAVAAKTDEVLSLRATLAKGAGVAAAERVAALETAAEDAKRELHAALAAKQTAETHAEQYKVISEAHEKSLAALSASSATWKAAQAAALEAAVAERDATKEEMAKLQKKMLENMVEENKLRQEMDAWDAAKRVAVQQAEERALLAEKARDAAQREAAALAEQLTALDADLARARDDYSRELQKHSAAVVAGNDLRREMDEVRRAAKAEAAAATGLRDTLATIEDRHAEAVGRLQAAVDEAVAAKAALAEQNALLHSQLAVLAQDIGREHDAAVRAAGETSGDAEKQLRDLRGVVTYLRRELDIAASKLELATQEALRYQTTARALEKTVDKLKAEQEAGLKLQASALLTTEDQAKRAAALDTLSLLRESNAMLRAENEVNAKKVKEKDAALAALEAKLGPLAATESLLKGQIQNLTEDVESLHAANKRWKNRVDQLIEKYQQIDPEEHERVCAERNALKAQVEALEKSARDAAAELTKVQPQTLELQNRKDFLEERVQKLQMFVKNWKERCLKSEARVAELEAAAADVDAKSKEWEAKVKELEAKGKELEAKAKDGDAAKVLEEKVKLAEAESKKALDAEAEKNDKLKSLNTKLMTMVKASAAEIAQLQEKLRSAETAAVEEIDAAPEAPPAPEPPVPELPVASPVVKAVVAAPPLPAEPKAAPVAEAKAAIPVVEPKAVAPTAEAKPAPTDAEAVAPAPVEEADGSASLREMALKSLLKKSKLAVQKKEAAPPASPAKPTVVIPTPAPASTSTPLNPMAPAFTAAPTVLGSAAPFAAPPAPMAPLKLAGDAATTSPSKTNPFLNLQPPMAFGASGAAGLVFGGNSKITLPVPTMPAETPEVAETEEQRLQQRLQRFKRAATSAVESAPPAKKPTPSDEAAAADDVEETKEAAPDAAALRIEIRIAVAQMASWTVTALRDALAELGVSASTPGARGDERRAILLARYHEATGAPPPKPMSTTVSRGRTLSMTDLRRELEKAGVSTATPGLRGEERREALLERWQRRSDNQEAEVIDAPAAEGAAHSPMKQSQEKRARAEALRCDLATLRQARNDAVAAHVAQTPVPAPSLVAAAEQQEALHPVHGVAAEQAAVAALQSLEAQIRAHHKQGFQEMARANPLLAAEPSLNQLRRQSLPVLSRGGSARVRPVAVVDRARIQTFSVPPTTTVSPAEKLGRKAFFLHRFKEDFDAAEQAYSDAIELEPRHGVNLGHFALFLDHVRGRMDDAEELYLRAVDGPATDATALSNYASFLNRVRRDSARAEEYYRRGVREFPLDASHLGNYANFLRLTKHDADGARLYYEKALAIHGDHVNNLAQYASFLTECNELPAAQRAYERALALAPDDANVCGNFANMLRKADALGRAKELYLTALRLDPDNAVVAQNYALLLRDYPAMRTGETRRIHGHPRDRLKQVAGDVSLLTKGARAFQLPTH</sequence>
<dbReference type="PANTHER" id="PTHR18898">
    <property type="entry name" value="NUCLEOPROTEIN TPR-RELATED"/>
    <property type="match status" value="1"/>
</dbReference>
<reference evidence="8 9" key="1">
    <citation type="journal article" date="2014" name="Genome Biol. Evol.">
        <title>The secreted proteins of Achlya hypogyna and Thraustotheca clavata identify the ancestral oomycete secretome and reveal gene acquisitions by horizontal gene transfer.</title>
        <authorList>
            <person name="Misner I."/>
            <person name="Blouin N."/>
            <person name="Leonard G."/>
            <person name="Richards T.A."/>
            <person name="Lane C.E."/>
        </authorList>
    </citation>
    <scope>NUCLEOTIDE SEQUENCE [LARGE SCALE GENOMIC DNA]</scope>
    <source>
        <strain evidence="8 9">ATCC 48635</strain>
    </source>
</reference>
<dbReference type="InterPro" id="IPR011990">
    <property type="entry name" value="TPR-like_helical_dom_sf"/>
</dbReference>
<dbReference type="InterPro" id="IPR019734">
    <property type="entry name" value="TPR_rpt"/>
</dbReference>
<feature type="coiled-coil region" evidence="4">
    <location>
        <begin position="684"/>
        <end position="778"/>
    </location>
</feature>
<dbReference type="Proteomes" id="UP000243579">
    <property type="component" value="Unassembled WGS sequence"/>
</dbReference>
<dbReference type="GO" id="GO:0017056">
    <property type="term" value="F:structural constituent of nuclear pore"/>
    <property type="evidence" value="ECO:0007669"/>
    <property type="project" value="TreeGrafter"/>
</dbReference>
<keyword evidence="9" id="KW-1185">Reference proteome</keyword>
<evidence type="ECO:0000256" key="4">
    <source>
        <dbReference type="SAM" id="Coils"/>
    </source>
</evidence>
<dbReference type="SUPFAM" id="SSF48452">
    <property type="entry name" value="TPR-like"/>
    <property type="match status" value="1"/>
</dbReference>
<evidence type="ECO:0000256" key="3">
    <source>
        <dbReference type="ARBA" id="ARBA00023242"/>
    </source>
</evidence>
<dbReference type="GO" id="GO:0006396">
    <property type="term" value="P:RNA processing"/>
    <property type="evidence" value="ECO:0007669"/>
    <property type="project" value="InterPro"/>
</dbReference>
<dbReference type="EMBL" id="JNBR01000123">
    <property type="protein sequence ID" value="OQR97045.1"/>
    <property type="molecule type" value="Genomic_DNA"/>
</dbReference>
<dbReference type="GO" id="GO:0006406">
    <property type="term" value="P:mRNA export from nucleus"/>
    <property type="evidence" value="ECO:0007669"/>
    <property type="project" value="TreeGrafter"/>
</dbReference>
<dbReference type="GO" id="GO:0006606">
    <property type="term" value="P:protein import into nucleus"/>
    <property type="evidence" value="ECO:0007669"/>
    <property type="project" value="InterPro"/>
</dbReference>
<feature type="coiled-coil region" evidence="4">
    <location>
        <begin position="1137"/>
        <end position="1164"/>
    </location>
</feature>
<evidence type="ECO:0000259" key="7">
    <source>
        <dbReference type="Pfam" id="PF25785"/>
    </source>
</evidence>
<dbReference type="InterPro" id="IPR012929">
    <property type="entry name" value="Nucleoprot-TPR/MLP1-2_dom"/>
</dbReference>
<feature type="coiled-coil region" evidence="4">
    <location>
        <begin position="596"/>
        <end position="641"/>
    </location>
</feature>
<proteinExistence type="predicted"/>
<dbReference type="OrthoDB" id="343070at2759"/>
<feature type="domain" description="NUA/TPR/MLP1-2-like" evidence="7">
    <location>
        <begin position="474"/>
        <end position="506"/>
    </location>
</feature>
<feature type="coiled-coil region" evidence="4">
    <location>
        <begin position="255"/>
        <end position="333"/>
    </location>
</feature>
<feature type="compositionally biased region" description="Low complexity" evidence="5">
    <location>
        <begin position="1517"/>
        <end position="1530"/>
    </location>
</feature>
<feature type="coiled-coil region" evidence="4">
    <location>
        <begin position="811"/>
        <end position="885"/>
    </location>
</feature>
<dbReference type="Pfam" id="PF07926">
    <property type="entry name" value="TPR_MLP1_2"/>
    <property type="match status" value="1"/>
</dbReference>
<evidence type="ECO:0000313" key="8">
    <source>
        <dbReference type="EMBL" id="OQR97045.1"/>
    </source>
</evidence>
<evidence type="ECO:0000313" key="9">
    <source>
        <dbReference type="Proteomes" id="UP000243579"/>
    </source>
</evidence>
<dbReference type="InterPro" id="IPR003107">
    <property type="entry name" value="HAT"/>
</dbReference>
<dbReference type="STRING" id="1202772.A0A1V9ZGE4"/>
<feature type="coiled-coil region" evidence="4">
    <location>
        <begin position="23"/>
        <end position="78"/>
    </location>
</feature>
<evidence type="ECO:0000256" key="2">
    <source>
        <dbReference type="ARBA" id="ARBA00023054"/>
    </source>
</evidence>
<dbReference type="PANTHER" id="PTHR18898:SF2">
    <property type="entry name" value="NUCLEOPROTEIN TPR"/>
    <property type="match status" value="1"/>
</dbReference>